<accession>A0ABD2HR23</accession>
<gene>
    <name evidence="1" type="ORF">niasHT_032259</name>
</gene>
<sequence>MGKHQMKIAKLENVLSKEKKLLKICQTRIQIAIEKFHIKIIEKIEHINAIIDLINDKSTEKSPNYQTENEQLTKDSETIMQEIRRTHNQIMVYKRASSSLNEACELQVDSNKLELSDPRYSDAFIHFISEGADFCAKIKMGKSVNYPDLKANEGYNFFEKLIEEIADSENAKKIVKKMEFSLNKKEQKKDYDAIMGPRGALRKSGILMRAGKIGIDGIIEILGEKKVYKNGFFTKKKFSEHFYKVSNTKTNAAFEVRLVFSDSHKKKPSSEQKLLALYIQAINQPEILEQN</sequence>
<comment type="caution">
    <text evidence="1">The sequence shown here is derived from an EMBL/GenBank/DDBJ whole genome shotgun (WGS) entry which is preliminary data.</text>
</comment>
<dbReference type="Proteomes" id="UP001620626">
    <property type="component" value="Unassembled WGS sequence"/>
</dbReference>
<evidence type="ECO:0000313" key="1">
    <source>
        <dbReference type="EMBL" id="KAL3070469.1"/>
    </source>
</evidence>
<organism evidence="1 2">
    <name type="scientific">Heterodera trifolii</name>
    <dbReference type="NCBI Taxonomy" id="157864"/>
    <lineage>
        <taxon>Eukaryota</taxon>
        <taxon>Metazoa</taxon>
        <taxon>Ecdysozoa</taxon>
        <taxon>Nematoda</taxon>
        <taxon>Chromadorea</taxon>
        <taxon>Rhabditida</taxon>
        <taxon>Tylenchina</taxon>
        <taxon>Tylenchomorpha</taxon>
        <taxon>Tylenchoidea</taxon>
        <taxon>Heteroderidae</taxon>
        <taxon>Heteroderinae</taxon>
        <taxon>Heterodera</taxon>
    </lineage>
</organism>
<keyword evidence="2" id="KW-1185">Reference proteome</keyword>
<protein>
    <submittedName>
        <fullName evidence="1">Uncharacterized protein</fullName>
    </submittedName>
</protein>
<reference evidence="1 2" key="1">
    <citation type="submission" date="2024-10" db="EMBL/GenBank/DDBJ databases">
        <authorList>
            <person name="Kim D."/>
        </authorList>
    </citation>
    <scope>NUCLEOTIDE SEQUENCE [LARGE SCALE GENOMIC DNA]</scope>
    <source>
        <strain evidence="1">BH-2024</strain>
    </source>
</reference>
<proteinExistence type="predicted"/>
<dbReference type="EMBL" id="JBICBT010001381">
    <property type="protein sequence ID" value="KAL3070469.1"/>
    <property type="molecule type" value="Genomic_DNA"/>
</dbReference>
<evidence type="ECO:0000313" key="2">
    <source>
        <dbReference type="Proteomes" id="UP001620626"/>
    </source>
</evidence>
<name>A0ABD2HR23_9BILA</name>
<dbReference type="AlphaFoldDB" id="A0ABD2HR23"/>